<reference evidence="9 10" key="1">
    <citation type="submission" date="2019-07" db="EMBL/GenBank/DDBJ databases">
        <title>Lentzea xizangensis sp. nov., isolated from Qinghai-Tibetan Plateau Soils.</title>
        <authorList>
            <person name="Huang J."/>
        </authorList>
    </citation>
    <scope>NUCLEOTIDE SEQUENCE [LARGE SCALE GENOMIC DNA]</scope>
    <source>
        <strain evidence="9 10">FXJ1.1311</strain>
    </source>
</reference>
<dbReference type="CDD" id="cd17369">
    <property type="entry name" value="MFS_ShiA_like"/>
    <property type="match status" value="1"/>
</dbReference>
<sequence>MVTAAPTGTERRTLRKLMAAGLVGSSLEWYDFFIYATAAALVFPKLFFPEASPIVGLLLSFSTFWAGFVARPIGGLVFGHIGDKFGRKPALVICLALMASATFLIGLLPTSSSIGVFAPILLVLLRFAQGIAVGGQWGGVVLLLTESARANRRGFAGTFGQAGVPIGVILGNVAFIVASTTMSAQAFASWGWRIPFLASALLFPLVLFIQMKVEDSPVYREIAARRAADPSAVAQAPLKEALRTHRKAILFGAGLMFASNAVFYVSIAGVLSYATTELGLSRQSVLVISLLSSLVSVPVILLSGRLSDSYGRKPLIFAGALGLTLWAFPYFWLIDTKSLGLLFVSVTVAGIASSLVYGPIAAYLSELFEPHVRYSGASLAYQLASILVSGGTPFIMTALLGATGTSFSVSVFLALMGVVTLFSAWKLPETHHASEAPAEAKTD</sequence>
<dbReference type="EMBL" id="VOBR01000022">
    <property type="protein sequence ID" value="TWP48183.1"/>
    <property type="molecule type" value="Genomic_DNA"/>
</dbReference>
<dbReference type="PANTHER" id="PTHR43045">
    <property type="entry name" value="SHIKIMATE TRANSPORTER"/>
    <property type="match status" value="1"/>
</dbReference>
<feature type="transmembrane region" description="Helical" evidence="7">
    <location>
        <begin position="114"/>
        <end position="144"/>
    </location>
</feature>
<feature type="transmembrane region" description="Helical" evidence="7">
    <location>
        <begin position="379"/>
        <end position="401"/>
    </location>
</feature>
<evidence type="ECO:0000259" key="8">
    <source>
        <dbReference type="PROSITE" id="PS50850"/>
    </source>
</evidence>
<keyword evidence="3" id="KW-1003">Cell membrane</keyword>
<dbReference type="InterPro" id="IPR020846">
    <property type="entry name" value="MFS_dom"/>
</dbReference>
<feature type="transmembrane region" description="Helical" evidence="7">
    <location>
        <begin position="285"/>
        <end position="303"/>
    </location>
</feature>
<feature type="transmembrane region" description="Helical" evidence="7">
    <location>
        <begin position="190"/>
        <end position="209"/>
    </location>
</feature>
<dbReference type="GO" id="GO:0005886">
    <property type="term" value="C:plasma membrane"/>
    <property type="evidence" value="ECO:0007669"/>
    <property type="project" value="UniProtKB-SubCell"/>
</dbReference>
<evidence type="ECO:0000256" key="1">
    <source>
        <dbReference type="ARBA" id="ARBA00004651"/>
    </source>
</evidence>
<evidence type="ECO:0000256" key="4">
    <source>
        <dbReference type="ARBA" id="ARBA00022692"/>
    </source>
</evidence>
<feature type="transmembrane region" description="Helical" evidence="7">
    <location>
        <begin position="90"/>
        <end position="108"/>
    </location>
</feature>
<name>A0A563EM00_9PSEU</name>
<feature type="transmembrane region" description="Helical" evidence="7">
    <location>
        <begin position="17"/>
        <end position="42"/>
    </location>
</feature>
<feature type="transmembrane region" description="Helical" evidence="7">
    <location>
        <begin position="156"/>
        <end position="178"/>
    </location>
</feature>
<evidence type="ECO:0000256" key="5">
    <source>
        <dbReference type="ARBA" id="ARBA00022989"/>
    </source>
</evidence>
<evidence type="ECO:0000313" key="10">
    <source>
        <dbReference type="Proteomes" id="UP000316639"/>
    </source>
</evidence>
<proteinExistence type="predicted"/>
<dbReference type="RefSeq" id="WP_146356870.1">
    <property type="nucleotide sequence ID" value="NZ_VOBR01000022.1"/>
</dbReference>
<gene>
    <name evidence="9" type="ORF">FKR81_29850</name>
</gene>
<accession>A0A563EM00</accession>
<dbReference type="PROSITE" id="PS50850">
    <property type="entry name" value="MFS"/>
    <property type="match status" value="1"/>
</dbReference>
<feature type="transmembrane region" description="Helical" evidence="7">
    <location>
        <begin position="54"/>
        <end position="78"/>
    </location>
</feature>
<dbReference type="InterPro" id="IPR011701">
    <property type="entry name" value="MFS"/>
</dbReference>
<dbReference type="PANTHER" id="PTHR43045:SF1">
    <property type="entry name" value="SHIKIMATE TRANSPORTER"/>
    <property type="match status" value="1"/>
</dbReference>
<keyword evidence="4 7" id="KW-0812">Transmembrane</keyword>
<evidence type="ECO:0000256" key="7">
    <source>
        <dbReference type="SAM" id="Phobius"/>
    </source>
</evidence>
<dbReference type="Pfam" id="PF07690">
    <property type="entry name" value="MFS_1"/>
    <property type="match status" value="1"/>
</dbReference>
<organism evidence="9 10">
    <name type="scientific">Lentzea tibetensis</name>
    <dbReference type="NCBI Taxonomy" id="2591470"/>
    <lineage>
        <taxon>Bacteria</taxon>
        <taxon>Bacillati</taxon>
        <taxon>Actinomycetota</taxon>
        <taxon>Actinomycetes</taxon>
        <taxon>Pseudonocardiales</taxon>
        <taxon>Pseudonocardiaceae</taxon>
        <taxon>Lentzea</taxon>
    </lineage>
</organism>
<evidence type="ECO:0000256" key="3">
    <source>
        <dbReference type="ARBA" id="ARBA00022475"/>
    </source>
</evidence>
<keyword evidence="2" id="KW-0813">Transport</keyword>
<dbReference type="AlphaFoldDB" id="A0A563EM00"/>
<evidence type="ECO:0000256" key="6">
    <source>
        <dbReference type="ARBA" id="ARBA00023136"/>
    </source>
</evidence>
<dbReference type="PROSITE" id="PS00216">
    <property type="entry name" value="SUGAR_TRANSPORT_1"/>
    <property type="match status" value="1"/>
</dbReference>
<dbReference type="InterPro" id="IPR005829">
    <property type="entry name" value="Sugar_transporter_CS"/>
</dbReference>
<evidence type="ECO:0000256" key="2">
    <source>
        <dbReference type="ARBA" id="ARBA00022448"/>
    </source>
</evidence>
<dbReference type="SUPFAM" id="SSF103473">
    <property type="entry name" value="MFS general substrate transporter"/>
    <property type="match status" value="1"/>
</dbReference>
<keyword evidence="6 7" id="KW-0472">Membrane</keyword>
<comment type="caution">
    <text evidence="9">The sequence shown here is derived from an EMBL/GenBank/DDBJ whole genome shotgun (WGS) entry which is preliminary data.</text>
</comment>
<keyword evidence="10" id="KW-1185">Reference proteome</keyword>
<dbReference type="OrthoDB" id="9066401at2"/>
<feature type="transmembrane region" description="Helical" evidence="7">
    <location>
        <begin position="407"/>
        <end position="425"/>
    </location>
</feature>
<feature type="transmembrane region" description="Helical" evidence="7">
    <location>
        <begin position="315"/>
        <end position="333"/>
    </location>
</feature>
<dbReference type="Proteomes" id="UP000316639">
    <property type="component" value="Unassembled WGS sequence"/>
</dbReference>
<feature type="transmembrane region" description="Helical" evidence="7">
    <location>
        <begin position="248"/>
        <end position="273"/>
    </location>
</feature>
<dbReference type="InterPro" id="IPR036259">
    <property type="entry name" value="MFS_trans_sf"/>
</dbReference>
<evidence type="ECO:0000313" key="9">
    <source>
        <dbReference type="EMBL" id="TWP48183.1"/>
    </source>
</evidence>
<feature type="domain" description="Major facilitator superfamily (MFS) profile" evidence="8">
    <location>
        <begin position="17"/>
        <end position="431"/>
    </location>
</feature>
<feature type="transmembrane region" description="Helical" evidence="7">
    <location>
        <begin position="339"/>
        <end position="358"/>
    </location>
</feature>
<dbReference type="Gene3D" id="1.20.1250.20">
    <property type="entry name" value="MFS general substrate transporter like domains"/>
    <property type="match status" value="2"/>
</dbReference>
<protein>
    <submittedName>
        <fullName evidence="9">MHS family MFS transporter</fullName>
    </submittedName>
</protein>
<keyword evidence="5 7" id="KW-1133">Transmembrane helix</keyword>
<comment type="subcellular location">
    <subcellularLocation>
        <location evidence="1">Cell membrane</location>
        <topology evidence="1">Multi-pass membrane protein</topology>
    </subcellularLocation>
</comment>
<dbReference type="GO" id="GO:0022857">
    <property type="term" value="F:transmembrane transporter activity"/>
    <property type="evidence" value="ECO:0007669"/>
    <property type="project" value="InterPro"/>
</dbReference>